<reference evidence="1" key="2">
    <citation type="submission" date="2025-09" db="UniProtKB">
        <authorList>
            <consortium name="Ensembl"/>
        </authorList>
    </citation>
    <scope>IDENTIFICATION</scope>
</reference>
<proteinExistence type="predicted"/>
<evidence type="ECO:0000313" key="1">
    <source>
        <dbReference type="Ensembl" id="ENSAPOP00000005768.1"/>
    </source>
</evidence>
<dbReference type="InParanoid" id="A0A3Q1EPA7"/>
<dbReference type="Ensembl" id="ENSAPOT00000007784.1">
    <property type="protein sequence ID" value="ENSAPOP00000005768.1"/>
    <property type="gene ID" value="ENSAPOG00000007515.1"/>
</dbReference>
<dbReference type="AlphaFoldDB" id="A0A3Q1EPA7"/>
<dbReference type="Proteomes" id="UP000257200">
    <property type="component" value="Unplaced"/>
</dbReference>
<sequence>MDKLKATSICSTTLIKNSLHYVLNKTLADKSLNLVVSRIVHGLSIALKNTECSVFHGMWLEENFQQGRLNKGVFMKYDFKHRSDFFSSQNCKYYI</sequence>
<name>A0A3Q1EPA7_9TELE</name>
<organism evidence="1 2">
    <name type="scientific">Acanthochromis polyacanthus</name>
    <name type="common">spiny chromis</name>
    <dbReference type="NCBI Taxonomy" id="80966"/>
    <lineage>
        <taxon>Eukaryota</taxon>
        <taxon>Metazoa</taxon>
        <taxon>Chordata</taxon>
        <taxon>Craniata</taxon>
        <taxon>Vertebrata</taxon>
        <taxon>Euteleostomi</taxon>
        <taxon>Actinopterygii</taxon>
        <taxon>Neopterygii</taxon>
        <taxon>Teleostei</taxon>
        <taxon>Neoteleostei</taxon>
        <taxon>Acanthomorphata</taxon>
        <taxon>Ovalentaria</taxon>
        <taxon>Pomacentridae</taxon>
        <taxon>Acanthochromis</taxon>
    </lineage>
</organism>
<evidence type="ECO:0000313" key="2">
    <source>
        <dbReference type="Proteomes" id="UP000257200"/>
    </source>
</evidence>
<protein>
    <submittedName>
        <fullName evidence="1">Uncharacterized protein</fullName>
    </submittedName>
</protein>
<keyword evidence="2" id="KW-1185">Reference proteome</keyword>
<reference evidence="1" key="1">
    <citation type="submission" date="2025-08" db="UniProtKB">
        <authorList>
            <consortium name="Ensembl"/>
        </authorList>
    </citation>
    <scope>IDENTIFICATION</scope>
</reference>
<accession>A0A3Q1EPA7</accession>